<dbReference type="EMBL" id="AP003952">
    <property type="protein sequence ID" value="BAD61762.1"/>
    <property type="molecule type" value="Genomic_DNA"/>
</dbReference>
<feature type="compositionally biased region" description="Basic residues" evidence="1">
    <location>
        <begin position="96"/>
        <end position="107"/>
    </location>
</feature>
<reference evidence="2" key="1">
    <citation type="submission" date="2001-04" db="EMBL/GenBank/DDBJ databases">
        <title>Oryza sativa nipponbare(GA3) genomic DNA, chromosome 6, PAC clone:P0428A03.</title>
        <authorList>
            <person name="Sasaki T."/>
            <person name="Matsumoto T."/>
            <person name="Yamamoto K."/>
        </authorList>
    </citation>
    <scope>NUCLEOTIDE SEQUENCE</scope>
</reference>
<reference evidence="4" key="4">
    <citation type="journal article" date="2008" name="Nucleic Acids Res.">
        <title>The rice annotation project database (RAP-DB): 2008 update.</title>
        <authorList>
            <consortium name="The rice annotation project (RAP)"/>
        </authorList>
    </citation>
    <scope>GENOME REANNOTATION</scope>
    <source>
        <strain evidence="4">cv. Nipponbare</strain>
    </source>
</reference>
<dbReference type="EMBL" id="AP003506">
    <property type="protein sequence ID" value="BAD61546.1"/>
    <property type="molecule type" value="Genomic_DNA"/>
</dbReference>
<reference evidence="3" key="2">
    <citation type="submission" date="2001-07" db="EMBL/GenBank/DDBJ databases">
        <title>Oryza sativa nipponbare(GA3) genomic DNA, chromosome 6, BAC clone:OJ1294_G12.</title>
        <authorList>
            <person name="Sasaki T."/>
            <person name="Matsumoto T."/>
            <person name="Yamamoto K."/>
        </authorList>
    </citation>
    <scope>NUCLEOTIDE SEQUENCE</scope>
</reference>
<dbReference type="Proteomes" id="UP000000763">
    <property type="component" value="Chromosome 6"/>
</dbReference>
<dbReference type="AlphaFoldDB" id="Q5Z882"/>
<proteinExistence type="predicted"/>
<evidence type="ECO:0000256" key="1">
    <source>
        <dbReference type="SAM" id="MobiDB-lite"/>
    </source>
</evidence>
<accession>Q5Z882</accession>
<evidence type="ECO:0000313" key="4">
    <source>
        <dbReference type="Proteomes" id="UP000000763"/>
    </source>
</evidence>
<evidence type="ECO:0000313" key="2">
    <source>
        <dbReference type="EMBL" id="BAD61546.1"/>
    </source>
</evidence>
<name>Q5Z882_ORYSJ</name>
<organism evidence="3 4">
    <name type="scientific">Oryza sativa subsp. japonica</name>
    <name type="common">Rice</name>
    <dbReference type="NCBI Taxonomy" id="39947"/>
    <lineage>
        <taxon>Eukaryota</taxon>
        <taxon>Viridiplantae</taxon>
        <taxon>Streptophyta</taxon>
        <taxon>Embryophyta</taxon>
        <taxon>Tracheophyta</taxon>
        <taxon>Spermatophyta</taxon>
        <taxon>Magnoliopsida</taxon>
        <taxon>Liliopsida</taxon>
        <taxon>Poales</taxon>
        <taxon>Poaceae</taxon>
        <taxon>BOP clade</taxon>
        <taxon>Oryzoideae</taxon>
        <taxon>Oryzeae</taxon>
        <taxon>Oryzinae</taxon>
        <taxon>Oryza</taxon>
        <taxon>Oryza sativa</taxon>
    </lineage>
</organism>
<protein>
    <submittedName>
        <fullName evidence="3">Uncharacterized protein</fullName>
    </submittedName>
</protein>
<gene>
    <name evidence="3" type="ORF">OJ1294_G12.34</name>
    <name evidence="2" type="ORF">P0428A03.20</name>
</gene>
<evidence type="ECO:0000313" key="3">
    <source>
        <dbReference type="EMBL" id="BAD61762.1"/>
    </source>
</evidence>
<reference evidence="4" key="3">
    <citation type="journal article" date="2005" name="Nature">
        <title>The map-based sequence of the rice genome.</title>
        <authorList>
            <consortium name="International rice genome sequencing project (IRGSP)"/>
            <person name="Matsumoto T."/>
            <person name="Wu J."/>
            <person name="Kanamori H."/>
            <person name="Katayose Y."/>
            <person name="Fujisawa M."/>
            <person name="Namiki N."/>
            <person name="Mizuno H."/>
            <person name="Yamamoto K."/>
            <person name="Antonio B.A."/>
            <person name="Baba T."/>
            <person name="Sakata K."/>
            <person name="Nagamura Y."/>
            <person name="Aoki H."/>
            <person name="Arikawa K."/>
            <person name="Arita K."/>
            <person name="Bito T."/>
            <person name="Chiden Y."/>
            <person name="Fujitsuka N."/>
            <person name="Fukunaka R."/>
            <person name="Hamada M."/>
            <person name="Harada C."/>
            <person name="Hayashi A."/>
            <person name="Hijishita S."/>
            <person name="Honda M."/>
            <person name="Hosokawa S."/>
            <person name="Ichikawa Y."/>
            <person name="Idonuma A."/>
            <person name="Iijima M."/>
            <person name="Ikeda M."/>
            <person name="Ikeno M."/>
            <person name="Ito K."/>
            <person name="Ito S."/>
            <person name="Ito T."/>
            <person name="Ito Y."/>
            <person name="Ito Y."/>
            <person name="Iwabuchi A."/>
            <person name="Kamiya K."/>
            <person name="Karasawa W."/>
            <person name="Kurita K."/>
            <person name="Katagiri S."/>
            <person name="Kikuta A."/>
            <person name="Kobayashi H."/>
            <person name="Kobayashi N."/>
            <person name="Machita K."/>
            <person name="Maehara T."/>
            <person name="Masukawa M."/>
            <person name="Mizubayashi T."/>
            <person name="Mukai Y."/>
            <person name="Nagasaki H."/>
            <person name="Nagata Y."/>
            <person name="Naito S."/>
            <person name="Nakashima M."/>
            <person name="Nakama Y."/>
            <person name="Nakamichi Y."/>
            <person name="Nakamura M."/>
            <person name="Meguro A."/>
            <person name="Negishi M."/>
            <person name="Ohta I."/>
            <person name="Ohta T."/>
            <person name="Okamoto M."/>
            <person name="Ono N."/>
            <person name="Saji S."/>
            <person name="Sakaguchi M."/>
            <person name="Sakai K."/>
            <person name="Shibata M."/>
            <person name="Shimokawa T."/>
            <person name="Song J."/>
            <person name="Takazaki Y."/>
            <person name="Terasawa K."/>
            <person name="Tsugane M."/>
            <person name="Tsuji K."/>
            <person name="Ueda S."/>
            <person name="Waki K."/>
            <person name="Yamagata H."/>
            <person name="Yamamoto M."/>
            <person name="Yamamoto S."/>
            <person name="Yamane H."/>
            <person name="Yoshiki S."/>
            <person name="Yoshihara R."/>
            <person name="Yukawa K."/>
            <person name="Zhong H."/>
            <person name="Yano M."/>
            <person name="Yuan Q."/>
            <person name="Ouyang S."/>
            <person name="Liu J."/>
            <person name="Jones K.M."/>
            <person name="Gansberger K."/>
            <person name="Moffat K."/>
            <person name="Hill J."/>
            <person name="Bera J."/>
            <person name="Fadrosh D."/>
            <person name="Jin S."/>
            <person name="Johri S."/>
            <person name="Kim M."/>
            <person name="Overton L."/>
            <person name="Reardon M."/>
            <person name="Tsitrin T."/>
            <person name="Vuong H."/>
            <person name="Weaver B."/>
            <person name="Ciecko A."/>
            <person name="Tallon L."/>
            <person name="Jackson J."/>
            <person name="Pai G."/>
            <person name="Aken S.V."/>
            <person name="Utterback T."/>
            <person name="Reidmuller S."/>
            <person name="Feldblyum T."/>
            <person name="Hsiao J."/>
            <person name="Zismann V."/>
            <person name="Iobst S."/>
            <person name="de Vazeille A.R."/>
            <person name="Buell C.R."/>
            <person name="Ying K."/>
            <person name="Li Y."/>
            <person name="Lu T."/>
            <person name="Huang Y."/>
            <person name="Zhao Q."/>
            <person name="Feng Q."/>
            <person name="Zhang L."/>
            <person name="Zhu J."/>
            <person name="Weng Q."/>
            <person name="Mu J."/>
            <person name="Lu Y."/>
            <person name="Fan D."/>
            <person name="Liu Y."/>
            <person name="Guan J."/>
            <person name="Zhang Y."/>
            <person name="Yu S."/>
            <person name="Liu X."/>
            <person name="Zhang Y."/>
            <person name="Hong G."/>
            <person name="Han B."/>
            <person name="Choisne N."/>
            <person name="Demange N."/>
            <person name="Orjeda G."/>
            <person name="Samain S."/>
            <person name="Cattolico L."/>
            <person name="Pelletier E."/>
            <person name="Couloux A."/>
            <person name="Segurens B."/>
            <person name="Wincker P."/>
            <person name="D'Hont A."/>
            <person name="Scarpelli C."/>
            <person name="Weissenbach J."/>
            <person name="Salanoubat M."/>
            <person name="Quetier F."/>
            <person name="Yu Y."/>
            <person name="Kim H.R."/>
            <person name="Rambo T."/>
            <person name="Currie J."/>
            <person name="Collura K."/>
            <person name="Luo M."/>
            <person name="Yang T."/>
            <person name="Ammiraju J.S.S."/>
            <person name="Engler F."/>
            <person name="Soderlund C."/>
            <person name="Wing R.A."/>
            <person name="Palmer L.E."/>
            <person name="de la Bastide M."/>
            <person name="Spiegel L."/>
            <person name="Nascimento L."/>
            <person name="Zutavern T."/>
            <person name="O'Shaughnessy A."/>
            <person name="Dike S."/>
            <person name="Dedhia N."/>
            <person name="Preston R."/>
            <person name="Balija V."/>
            <person name="McCombie W.R."/>
            <person name="Chow T."/>
            <person name="Chen H."/>
            <person name="Chung M."/>
            <person name="Chen C."/>
            <person name="Shaw J."/>
            <person name="Wu H."/>
            <person name="Hsiao K."/>
            <person name="Chao Y."/>
            <person name="Chu M."/>
            <person name="Cheng C."/>
            <person name="Hour A."/>
            <person name="Lee P."/>
            <person name="Lin S."/>
            <person name="Lin Y."/>
            <person name="Liou J."/>
            <person name="Liu S."/>
            <person name="Hsing Y."/>
            <person name="Raghuvanshi S."/>
            <person name="Mohanty A."/>
            <person name="Bharti A.K."/>
            <person name="Gaur A."/>
            <person name="Gupta V."/>
            <person name="Kumar D."/>
            <person name="Ravi V."/>
            <person name="Vij S."/>
            <person name="Kapur A."/>
            <person name="Khurana P."/>
            <person name="Khurana P."/>
            <person name="Khurana J.P."/>
            <person name="Tyagi A.K."/>
            <person name="Gaikwad K."/>
            <person name="Singh A."/>
            <person name="Dalal V."/>
            <person name="Srivastava S."/>
            <person name="Dixit A."/>
            <person name="Pal A.K."/>
            <person name="Ghazi I.A."/>
            <person name="Yadav M."/>
            <person name="Pandit A."/>
            <person name="Bhargava A."/>
            <person name="Sureshbabu K."/>
            <person name="Batra K."/>
            <person name="Sharma T.R."/>
            <person name="Mohapatra T."/>
            <person name="Singh N.K."/>
            <person name="Messing J."/>
            <person name="Nelson A.B."/>
            <person name="Fuks G."/>
            <person name="Kavchok S."/>
            <person name="Keizer G."/>
            <person name="Linton E."/>
            <person name="Llaca V."/>
            <person name="Song R."/>
            <person name="Tanyolac B."/>
            <person name="Young S."/>
            <person name="Ho-Il K."/>
            <person name="Hahn J.H."/>
            <person name="Sangsakoo G."/>
            <person name="Vanavichit A."/>
            <person name="de Mattos Luiz.A.T."/>
            <person name="Zimmer P.D."/>
            <person name="Malone G."/>
            <person name="Dellagostin O."/>
            <person name="de Oliveira A.C."/>
            <person name="Bevan M."/>
            <person name="Bancroft I."/>
            <person name="Minx P."/>
            <person name="Cordum H."/>
            <person name="Wilson R."/>
            <person name="Cheng Z."/>
            <person name="Jin W."/>
            <person name="Jiang J."/>
            <person name="Leong S.A."/>
            <person name="Iwama H."/>
            <person name="Gojobori T."/>
            <person name="Itoh T."/>
            <person name="Niimura Y."/>
            <person name="Fujii Y."/>
            <person name="Habara T."/>
            <person name="Sakai H."/>
            <person name="Sato Y."/>
            <person name="Wilson G."/>
            <person name="Kumar K."/>
            <person name="McCouch S."/>
            <person name="Juretic N."/>
            <person name="Hoen D."/>
            <person name="Wright S."/>
            <person name="Bruskiewich R."/>
            <person name="Bureau T."/>
            <person name="Miyao A."/>
            <person name="Hirochika H."/>
            <person name="Nishikawa T."/>
            <person name="Kadowaki K."/>
            <person name="Sugiura M."/>
            <person name="Burr B."/>
            <person name="Sasaki T."/>
        </authorList>
    </citation>
    <scope>NUCLEOTIDE SEQUENCE [LARGE SCALE GENOMIC DNA]</scope>
    <source>
        <strain evidence="4">cv. Nipponbare</strain>
    </source>
</reference>
<feature type="region of interest" description="Disordered" evidence="1">
    <location>
        <begin position="83"/>
        <end position="107"/>
    </location>
</feature>
<sequence>MAGNVWSKVPLHWSGATRRDEGMDIATNGGESILQSTVSLAADSVADEALDFRFQFLVVDWYGRGGGRVLVAWAVVRPFVKRRKRRGGSSPTEGARRRRRSWRGGAP</sequence>